<dbReference type="EMBL" id="QNRT01000002">
    <property type="protein sequence ID" value="RBP51266.1"/>
    <property type="molecule type" value="Genomic_DNA"/>
</dbReference>
<evidence type="ECO:0000313" key="2">
    <source>
        <dbReference type="Proteomes" id="UP000253083"/>
    </source>
</evidence>
<gene>
    <name evidence="1" type="ORF">DFR28_102685</name>
</gene>
<dbReference type="Pfam" id="PF14357">
    <property type="entry name" value="DUF4404"/>
    <property type="match status" value="1"/>
</dbReference>
<dbReference type="Proteomes" id="UP000253083">
    <property type="component" value="Unassembled WGS sequence"/>
</dbReference>
<dbReference type="InterPro" id="IPR025516">
    <property type="entry name" value="DUF4404"/>
</dbReference>
<accession>A0A395JKF6</accession>
<dbReference type="InParanoid" id="A0A395JKF6"/>
<name>A0A395JKF6_9GAMM</name>
<proteinExistence type="predicted"/>
<dbReference type="AlphaFoldDB" id="A0A395JKF6"/>
<organism evidence="1 2">
    <name type="scientific">Arenicella xantha</name>
    <dbReference type="NCBI Taxonomy" id="644221"/>
    <lineage>
        <taxon>Bacteria</taxon>
        <taxon>Pseudomonadati</taxon>
        <taxon>Pseudomonadota</taxon>
        <taxon>Gammaproteobacteria</taxon>
        <taxon>Arenicellales</taxon>
        <taxon>Arenicellaceae</taxon>
        <taxon>Arenicella</taxon>
    </lineage>
</organism>
<dbReference type="RefSeq" id="WP_113954047.1">
    <property type="nucleotide sequence ID" value="NZ_QNRT01000002.1"/>
</dbReference>
<keyword evidence="2" id="KW-1185">Reference proteome</keyword>
<evidence type="ECO:0000313" key="1">
    <source>
        <dbReference type="EMBL" id="RBP51266.1"/>
    </source>
</evidence>
<sequence length="88" mass="10230">MSGKQLHDLLEQLKEQHRGSGMVDSEYQQHLDEIIGSLEKQALNPEAFDQYSDLNDRIRNLVVEIETDHPTVKTVLDSIREVLRNFRV</sequence>
<protein>
    <submittedName>
        <fullName evidence="1">Uncharacterized protein DUF4404</fullName>
    </submittedName>
</protein>
<comment type="caution">
    <text evidence="1">The sequence shown here is derived from an EMBL/GenBank/DDBJ whole genome shotgun (WGS) entry which is preliminary data.</text>
</comment>
<reference evidence="1 2" key="1">
    <citation type="submission" date="2018-06" db="EMBL/GenBank/DDBJ databases">
        <title>Genomic Encyclopedia of Type Strains, Phase IV (KMG-IV): sequencing the most valuable type-strain genomes for metagenomic binning, comparative biology and taxonomic classification.</title>
        <authorList>
            <person name="Goeker M."/>
        </authorList>
    </citation>
    <scope>NUCLEOTIDE SEQUENCE [LARGE SCALE GENOMIC DNA]</scope>
    <source>
        <strain evidence="1 2">DSM 24032</strain>
    </source>
</reference>